<sequence length="86" mass="9692">MGFIEEAPMPKWNISFINDRGEPVVEQFDCEHEPTLEEAAQLVRVRVSPVLEKLDLNDLADRVPDPTVKSLHDQNGIKDLKVEPAA</sequence>
<reference evidence="2 3" key="1">
    <citation type="submission" date="2016-10" db="EMBL/GenBank/DDBJ databases">
        <title>Pseudomonas lactis sp. nov. and Pseudomonas paralactis sp. nov., isolated from bovine raw milk.</title>
        <authorList>
            <person name="Von Neubeck M."/>
            <person name="Huptas C."/>
            <person name="Glueck C."/>
            <person name="Krewinkel M."/>
            <person name="Stoeckel M."/>
            <person name="Stressler T."/>
            <person name="Fischer L."/>
            <person name="Hinrichs J."/>
            <person name="Scherer S."/>
            <person name="Wenning M."/>
        </authorList>
    </citation>
    <scope>NUCLEOTIDE SEQUENCE [LARGE SCALE GENOMIC DNA]</scope>
    <source>
        <strain evidence="2 3">DSM 17516</strain>
    </source>
</reference>
<gene>
    <name evidence="2" type="ORF">BLL36_00520</name>
</gene>
<proteinExistence type="predicted"/>
<dbReference type="Proteomes" id="UP000189295">
    <property type="component" value="Unassembled WGS sequence"/>
</dbReference>
<evidence type="ECO:0000256" key="1">
    <source>
        <dbReference type="SAM" id="MobiDB-lite"/>
    </source>
</evidence>
<name>A0A1V2KI46_PSECE</name>
<evidence type="ECO:0000313" key="2">
    <source>
        <dbReference type="EMBL" id="ONH57180.1"/>
    </source>
</evidence>
<organism evidence="2 3">
    <name type="scientific">Pseudomonas cedrina subsp. cedrina</name>
    <dbReference type="NCBI Taxonomy" id="76762"/>
    <lineage>
        <taxon>Bacteria</taxon>
        <taxon>Pseudomonadati</taxon>
        <taxon>Pseudomonadota</taxon>
        <taxon>Gammaproteobacteria</taxon>
        <taxon>Pseudomonadales</taxon>
        <taxon>Pseudomonadaceae</taxon>
        <taxon>Pseudomonas</taxon>
    </lineage>
</organism>
<dbReference type="OrthoDB" id="7004163at2"/>
<feature type="region of interest" description="Disordered" evidence="1">
    <location>
        <begin position="66"/>
        <end position="86"/>
    </location>
</feature>
<protein>
    <submittedName>
        <fullName evidence="2">Uncharacterized protein</fullName>
    </submittedName>
</protein>
<comment type="caution">
    <text evidence="2">The sequence shown here is derived from an EMBL/GenBank/DDBJ whole genome shotgun (WGS) entry which is preliminary data.</text>
</comment>
<evidence type="ECO:0000313" key="3">
    <source>
        <dbReference type="Proteomes" id="UP000189295"/>
    </source>
</evidence>
<dbReference type="AlphaFoldDB" id="A0A1V2KI46"/>
<dbReference type="EMBL" id="MNPW01000001">
    <property type="protein sequence ID" value="ONH57180.1"/>
    <property type="molecule type" value="Genomic_DNA"/>
</dbReference>
<dbReference type="RefSeq" id="WP_076949546.1">
    <property type="nucleotide sequence ID" value="NZ_MNPW01000001.1"/>
</dbReference>
<accession>A0A1V2KI46</accession>